<sequence length="179" mass="18111">STPRRRPRPVEAPSPRTRRRPSLVTAAIAVGAVALVAAVQLIVGVALSQGAYELDALRTEQTKLAREQAERTEALERAESPQYLAANAEALGMVPNANPAFLRLSDGAVLGNPAPAVGGAAASSELVPNSLIAGLPLVTGEEGATDAGTAAPATPVDPAAPTVQPAPPVVDSLPTPTTH</sequence>
<dbReference type="RefSeq" id="WP_160424178.1">
    <property type="nucleotide sequence ID" value="NZ_WSTA01000033.1"/>
</dbReference>
<keyword evidence="2" id="KW-1133">Transmembrane helix</keyword>
<evidence type="ECO:0000256" key="1">
    <source>
        <dbReference type="SAM" id="MobiDB-lite"/>
    </source>
</evidence>
<protein>
    <recommendedName>
        <fullName evidence="5">Cell division protein FtsL</fullName>
    </recommendedName>
</protein>
<feature type="transmembrane region" description="Helical" evidence="2">
    <location>
        <begin position="21"/>
        <end position="47"/>
    </location>
</feature>
<name>A0A6I4NZI9_9MICO</name>
<keyword evidence="2" id="KW-0472">Membrane</keyword>
<gene>
    <name evidence="3" type="ORF">GB864_08840</name>
</gene>
<evidence type="ECO:0000256" key="2">
    <source>
        <dbReference type="SAM" id="Phobius"/>
    </source>
</evidence>
<feature type="non-terminal residue" evidence="3">
    <location>
        <position position="1"/>
    </location>
</feature>
<accession>A0A6I4NZI9</accession>
<keyword evidence="4" id="KW-1185">Reference proteome</keyword>
<proteinExistence type="predicted"/>
<reference evidence="3 4" key="1">
    <citation type="submission" date="2019-12" db="EMBL/GenBank/DDBJ databases">
        <authorList>
            <person name="Kim Y.S."/>
        </authorList>
    </citation>
    <scope>NUCLEOTIDE SEQUENCE [LARGE SCALE GENOMIC DNA]</scope>
    <source>
        <strain evidence="3 4">MMS17-SY077</strain>
    </source>
</reference>
<feature type="region of interest" description="Disordered" evidence="1">
    <location>
        <begin position="142"/>
        <end position="179"/>
    </location>
</feature>
<dbReference type="AlphaFoldDB" id="A0A6I4NZI9"/>
<feature type="compositionally biased region" description="Low complexity" evidence="1">
    <location>
        <begin position="142"/>
        <end position="163"/>
    </location>
</feature>
<organism evidence="3 4">
    <name type="scientific">Agromyces seonyuensis</name>
    <dbReference type="NCBI Taxonomy" id="2662446"/>
    <lineage>
        <taxon>Bacteria</taxon>
        <taxon>Bacillati</taxon>
        <taxon>Actinomycetota</taxon>
        <taxon>Actinomycetes</taxon>
        <taxon>Micrococcales</taxon>
        <taxon>Microbacteriaceae</taxon>
        <taxon>Agromyces</taxon>
    </lineage>
</organism>
<dbReference type="Proteomes" id="UP000438182">
    <property type="component" value="Unassembled WGS sequence"/>
</dbReference>
<evidence type="ECO:0000313" key="3">
    <source>
        <dbReference type="EMBL" id="MWB98652.1"/>
    </source>
</evidence>
<keyword evidence="2" id="KW-0812">Transmembrane</keyword>
<dbReference type="EMBL" id="WSTA01000033">
    <property type="protein sequence ID" value="MWB98652.1"/>
    <property type="molecule type" value="Genomic_DNA"/>
</dbReference>
<evidence type="ECO:0008006" key="5">
    <source>
        <dbReference type="Google" id="ProtNLM"/>
    </source>
</evidence>
<comment type="caution">
    <text evidence="3">The sequence shown here is derived from an EMBL/GenBank/DDBJ whole genome shotgun (WGS) entry which is preliminary data.</text>
</comment>
<evidence type="ECO:0000313" key="4">
    <source>
        <dbReference type="Proteomes" id="UP000438182"/>
    </source>
</evidence>